<dbReference type="EMBL" id="CARXXK010000001">
    <property type="protein sequence ID" value="CAI6348593.1"/>
    <property type="molecule type" value="Genomic_DNA"/>
</dbReference>
<evidence type="ECO:0008006" key="5">
    <source>
        <dbReference type="Google" id="ProtNLM"/>
    </source>
</evidence>
<name>A0AAV0VW42_9HEMI</name>
<evidence type="ECO:0000313" key="3">
    <source>
        <dbReference type="EMBL" id="CAI6348593.1"/>
    </source>
</evidence>
<dbReference type="Proteomes" id="UP001160148">
    <property type="component" value="Unassembled WGS sequence"/>
</dbReference>
<accession>A0AAV0VW42</accession>
<proteinExistence type="predicted"/>
<evidence type="ECO:0000256" key="2">
    <source>
        <dbReference type="SAM" id="MobiDB-lite"/>
    </source>
</evidence>
<reference evidence="3 4" key="1">
    <citation type="submission" date="2023-01" db="EMBL/GenBank/DDBJ databases">
        <authorList>
            <person name="Whitehead M."/>
        </authorList>
    </citation>
    <scope>NUCLEOTIDE SEQUENCE [LARGE SCALE GENOMIC DNA]</scope>
</reference>
<comment type="caution">
    <text evidence="3">The sequence shown here is derived from an EMBL/GenBank/DDBJ whole genome shotgun (WGS) entry which is preliminary data.</text>
</comment>
<organism evidence="3 4">
    <name type="scientific">Macrosiphum euphorbiae</name>
    <name type="common">potato aphid</name>
    <dbReference type="NCBI Taxonomy" id="13131"/>
    <lineage>
        <taxon>Eukaryota</taxon>
        <taxon>Metazoa</taxon>
        <taxon>Ecdysozoa</taxon>
        <taxon>Arthropoda</taxon>
        <taxon>Hexapoda</taxon>
        <taxon>Insecta</taxon>
        <taxon>Pterygota</taxon>
        <taxon>Neoptera</taxon>
        <taxon>Paraneoptera</taxon>
        <taxon>Hemiptera</taxon>
        <taxon>Sternorrhyncha</taxon>
        <taxon>Aphidomorpha</taxon>
        <taxon>Aphidoidea</taxon>
        <taxon>Aphididae</taxon>
        <taxon>Macrosiphini</taxon>
        <taxon>Macrosiphum</taxon>
    </lineage>
</organism>
<sequence length="248" mass="29467">MSSDHVDEITAPKYNELYQLVNEQRAKLKQLEDELALVNVKNDETPLNTKTNDESIEFRVIPDVNKSVKCFTGLEPSHVAEDWLETIEGLADLNRWPSKFCLHFVRSNMSDAARNWFLSKNFVSWSTFREKFKLVFVRELRMADKWDAMRSRVQHKDESLMSYFQDKVRLCKGVRLQFEELRDYVLQGILPRELAMYAFGRKHYDEDQLLIDILEWQRQSDRRGDQPNTSVITKVDHSKMWSKKRNNK</sequence>
<dbReference type="AlphaFoldDB" id="A0AAV0VW42"/>
<evidence type="ECO:0000313" key="4">
    <source>
        <dbReference type="Proteomes" id="UP001160148"/>
    </source>
</evidence>
<gene>
    <name evidence="3" type="ORF">MEUPH1_LOCUS5253</name>
</gene>
<evidence type="ECO:0000256" key="1">
    <source>
        <dbReference type="SAM" id="Coils"/>
    </source>
</evidence>
<feature type="region of interest" description="Disordered" evidence="2">
    <location>
        <begin position="222"/>
        <end position="248"/>
    </location>
</feature>
<feature type="coiled-coil region" evidence="1">
    <location>
        <begin position="14"/>
        <end position="41"/>
    </location>
</feature>
<keyword evidence="4" id="KW-1185">Reference proteome</keyword>
<keyword evidence="1" id="KW-0175">Coiled coil</keyword>
<protein>
    <recommendedName>
        <fullName evidence="5">Retrotransposon gag domain-containing protein</fullName>
    </recommendedName>
</protein>